<evidence type="ECO:0000256" key="3">
    <source>
        <dbReference type="ARBA" id="ARBA00022750"/>
    </source>
</evidence>
<evidence type="ECO:0000256" key="4">
    <source>
        <dbReference type="ARBA" id="ARBA00022801"/>
    </source>
</evidence>
<evidence type="ECO:0000256" key="6">
    <source>
        <dbReference type="SAM" id="MobiDB-lite"/>
    </source>
</evidence>
<feature type="compositionally biased region" description="Acidic residues" evidence="6">
    <location>
        <begin position="267"/>
        <end position="285"/>
    </location>
</feature>
<evidence type="ECO:0000313" key="11">
    <source>
        <dbReference type="Proteomes" id="UP001374535"/>
    </source>
</evidence>
<dbReference type="Pfam" id="PF13976">
    <property type="entry name" value="gag_pre-integrs"/>
    <property type="match status" value="1"/>
</dbReference>
<proteinExistence type="predicted"/>
<dbReference type="InterPro" id="IPR043502">
    <property type="entry name" value="DNA/RNA_pol_sf"/>
</dbReference>
<dbReference type="PROSITE" id="PS50158">
    <property type="entry name" value="ZF_CCHC"/>
    <property type="match status" value="1"/>
</dbReference>
<evidence type="ECO:0000256" key="1">
    <source>
        <dbReference type="ARBA" id="ARBA00022670"/>
    </source>
</evidence>
<evidence type="ECO:0000256" key="5">
    <source>
        <dbReference type="PROSITE-ProRule" id="PRU00047"/>
    </source>
</evidence>
<keyword evidence="7" id="KW-0732">Signal</keyword>
<keyword evidence="11" id="KW-1185">Reference proteome</keyword>
<dbReference type="GO" id="GO:0003676">
    <property type="term" value="F:nucleic acid binding"/>
    <property type="evidence" value="ECO:0007669"/>
    <property type="project" value="InterPro"/>
</dbReference>
<dbReference type="InterPro" id="IPR057670">
    <property type="entry name" value="SH3_retrovirus"/>
</dbReference>
<feature type="chain" id="PRO_5042884440" evidence="7">
    <location>
        <begin position="37"/>
        <end position="1407"/>
    </location>
</feature>
<dbReference type="GO" id="GO:0006508">
    <property type="term" value="P:proteolysis"/>
    <property type="evidence" value="ECO:0007669"/>
    <property type="project" value="UniProtKB-KW"/>
</dbReference>
<evidence type="ECO:0000259" key="9">
    <source>
        <dbReference type="PROSITE" id="PS50994"/>
    </source>
</evidence>
<dbReference type="InterPro" id="IPR001878">
    <property type="entry name" value="Znf_CCHC"/>
</dbReference>
<sequence length="1407" mass="162289">MHSGISITFSEHASNSGISKLWFSLLGSCLVQTVMADQFTTNQPILTEKNWSRWNTQMKVLFRVQGVSIVIDGVEPTKEDEKEEFRKKDDKALLIIHQCVDDAHFEKIQNVNTAKEAWNILCLCHAGGEKIKKVRLQNLRRQYELLQMQDDEKIGEYFTKIVTLTNQMKSCGEKKLDDVSIMEKIMRSLPRRFNFIVVAIEESKDLEKLKIEELQSSLEAHEMKLCDKEPIRLDDQALRAQHINGDGKKKYKTWRGKSMTQSKWKTDEDDEREGEDDEREGEDDEREGKPGSSDRRINADHYYKKKDKRTVECFTCHRMGHYSYECWFNKGKSVKKDHSKEAHLAEVESDSEPIMLMAITSPRNDKPSNYDKPSRYLDSGCSNHMTCNKEWMFNVDETRESKVRVADNSTLQVEGIGNVVIKRKNGEIVIIKNVLLVPEMKCNLLSIGQLVENGFTVVMSNKGQAEIFDRDDKLILRTNICKNRTFQITLDTVETQCMKVVKDDETWRWHLRYGHLNFHDLQRLRKKEMVSGLPEIVMSEGSCETCIIAKQTKRPFKTHLQIRSKELLQVVHSDVCGPMETPTLSGNRYFVTFVDEFSRMTWVFLIKFKSEVLEVFKKYKKQVENESERRIKLLRTDGGGEYTSHEFEEYCCAQGITHEIIAPYTPQHNGLAERRNRTIMNMARSLLREKGVIRRLWGEAVATSVYLLNRCPTKMLPDDVPHAKWTGTKPSIKHLRIFGSLVFSHIADQKRRKLDDKGEAMVFVGYHSTGAYKLYNPIIEKTIVSRDVVFLEDENWNWETNQTSMKTSRSVLQLPLQVEEDCMETETRINRDQNPEETSMRPRRQKVRPSHFMDFEMFSDAGVDEEGNIVHLALLAGSEPVNINEALSQSHWKKAMEEELRSIERNETWKMVDLPPNKRCIGVKWVFKTKLNPDGTVSKHKARLVAKGFLQREGIDFQEVYAPIARLETIRVVIAIACAKKWTLSALDVKSAFLHGHLEEEVYVKQPPGFSSEENKHKVYKLNKALYGLRQAPRAWNKRINDFLISQGFERSRVEHSLYVKVGDKGNILVLCLYVDDLMVTGSCLEEIVSFKTILKAEFDMTDLGRLSYFLGLEFTYTAAGVFMHQKKFIQDLLDKFRMTQCNAARNPLDVNAKLTQIEEEESVGETWYKQIIGSLRFLCNSRPDLAYGVGLLSRFMSKPKKSHLIAAKRILRYVRGTSDHDILFSYGMKEEVLRLVGYTDSDFGGDQVERKSTSGSIFFINDVPVSWSSKKQTIVALSSCEAEYVAGCSAVCQGIWLCEILNHLRLKGEQSFELKMDNTSAISLAKNPINHGRSKHIDVKFHFLREMVNQRKVVLRHCKTEHQLADLFTKALNQTRFDSLRSKVGVSEVRQLELRGNVSYNNSSYC</sequence>
<keyword evidence="3" id="KW-0064">Aspartyl protease</keyword>
<dbReference type="GO" id="GO:0004190">
    <property type="term" value="F:aspartic-type endopeptidase activity"/>
    <property type="evidence" value="ECO:0007669"/>
    <property type="project" value="UniProtKB-KW"/>
</dbReference>
<evidence type="ECO:0000256" key="7">
    <source>
        <dbReference type="SAM" id="SignalP"/>
    </source>
</evidence>
<feature type="compositionally biased region" description="Basic and acidic residues" evidence="6">
    <location>
        <begin position="286"/>
        <end position="299"/>
    </location>
</feature>
<dbReference type="PROSITE" id="PS50994">
    <property type="entry name" value="INTEGRASE"/>
    <property type="match status" value="1"/>
</dbReference>
<keyword evidence="4" id="KW-0378">Hydrolase</keyword>
<evidence type="ECO:0000313" key="10">
    <source>
        <dbReference type="EMBL" id="WVZ17444.1"/>
    </source>
</evidence>
<dbReference type="PANTHER" id="PTHR42648">
    <property type="entry name" value="TRANSPOSASE, PUTATIVE-RELATED"/>
    <property type="match status" value="1"/>
</dbReference>
<dbReference type="Gene3D" id="3.30.420.10">
    <property type="entry name" value="Ribonuclease H-like superfamily/Ribonuclease H"/>
    <property type="match status" value="1"/>
</dbReference>
<dbReference type="SUPFAM" id="SSF56672">
    <property type="entry name" value="DNA/RNA polymerases"/>
    <property type="match status" value="1"/>
</dbReference>
<dbReference type="Pfam" id="PF14223">
    <property type="entry name" value="Retrotran_gag_2"/>
    <property type="match status" value="1"/>
</dbReference>
<feature type="signal peptide" evidence="7">
    <location>
        <begin position="1"/>
        <end position="36"/>
    </location>
</feature>
<organism evidence="10 11">
    <name type="scientific">Vigna mungo</name>
    <name type="common">Black gram</name>
    <name type="synonym">Phaseolus mungo</name>
    <dbReference type="NCBI Taxonomy" id="3915"/>
    <lineage>
        <taxon>Eukaryota</taxon>
        <taxon>Viridiplantae</taxon>
        <taxon>Streptophyta</taxon>
        <taxon>Embryophyta</taxon>
        <taxon>Tracheophyta</taxon>
        <taxon>Spermatophyta</taxon>
        <taxon>Magnoliopsida</taxon>
        <taxon>eudicotyledons</taxon>
        <taxon>Gunneridae</taxon>
        <taxon>Pentapetalae</taxon>
        <taxon>rosids</taxon>
        <taxon>fabids</taxon>
        <taxon>Fabales</taxon>
        <taxon>Fabaceae</taxon>
        <taxon>Papilionoideae</taxon>
        <taxon>50 kb inversion clade</taxon>
        <taxon>NPAAA clade</taxon>
        <taxon>indigoferoid/millettioid clade</taxon>
        <taxon>Phaseoleae</taxon>
        <taxon>Vigna</taxon>
    </lineage>
</organism>
<dbReference type="PANTHER" id="PTHR42648:SF18">
    <property type="entry name" value="RETROTRANSPOSON, UNCLASSIFIED-LIKE PROTEIN"/>
    <property type="match status" value="1"/>
</dbReference>
<keyword evidence="5" id="KW-0862">Zinc</keyword>
<dbReference type="SUPFAM" id="SSF53098">
    <property type="entry name" value="Ribonuclease H-like"/>
    <property type="match status" value="1"/>
</dbReference>
<gene>
    <name evidence="10" type="ORF">V8G54_010426</name>
</gene>
<accession>A0AAQ3NWN1</accession>
<feature type="domain" description="CCHC-type" evidence="8">
    <location>
        <begin position="313"/>
        <end position="326"/>
    </location>
</feature>
<dbReference type="InterPro" id="IPR025724">
    <property type="entry name" value="GAG-pre-integrase_dom"/>
</dbReference>
<keyword evidence="1" id="KW-0645">Protease</keyword>
<dbReference type="Pfam" id="PF00665">
    <property type="entry name" value="rve"/>
    <property type="match status" value="1"/>
</dbReference>
<dbReference type="InterPro" id="IPR001584">
    <property type="entry name" value="Integrase_cat-core"/>
</dbReference>
<dbReference type="GO" id="GO:0008270">
    <property type="term" value="F:zinc ion binding"/>
    <property type="evidence" value="ECO:0007669"/>
    <property type="project" value="UniProtKB-KW"/>
</dbReference>
<dbReference type="Pfam" id="PF22936">
    <property type="entry name" value="Pol_BBD"/>
    <property type="match status" value="1"/>
</dbReference>
<dbReference type="EMBL" id="CP144698">
    <property type="protein sequence ID" value="WVZ17444.1"/>
    <property type="molecule type" value="Genomic_DNA"/>
</dbReference>
<keyword evidence="2" id="KW-0479">Metal-binding</keyword>
<feature type="region of interest" description="Disordered" evidence="6">
    <location>
        <begin position="260"/>
        <end position="299"/>
    </location>
</feature>
<dbReference type="InterPro" id="IPR012337">
    <property type="entry name" value="RNaseH-like_sf"/>
</dbReference>
<dbReference type="Pfam" id="PF07727">
    <property type="entry name" value="RVT_2"/>
    <property type="match status" value="1"/>
</dbReference>
<feature type="domain" description="Integrase catalytic" evidence="9">
    <location>
        <begin position="551"/>
        <end position="729"/>
    </location>
</feature>
<dbReference type="GO" id="GO:0015074">
    <property type="term" value="P:DNA integration"/>
    <property type="evidence" value="ECO:0007669"/>
    <property type="project" value="InterPro"/>
</dbReference>
<dbReference type="InterPro" id="IPR013103">
    <property type="entry name" value="RVT_2"/>
</dbReference>
<dbReference type="InterPro" id="IPR054722">
    <property type="entry name" value="PolX-like_BBD"/>
</dbReference>
<evidence type="ECO:0000259" key="8">
    <source>
        <dbReference type="PROSITE" id="PS50158"/>
    </source>
</evidence>
<dbReference type="CDD" id="cd09272">
    <property type="entry name" value="RNase_HI_RT_Ty1"/>
    <property type="match status" value="1"/>
</dbReference>
<reference evidence="10 11" key="1">
    <citation type="journal article" date="2023" name="Life. Sci Alliance">
        <title>Evolutionary insights into 3D genome organization and epigenetic landscape of Vigna mungo.</title>
        <authorList>
            <person name="Junaid A."/>
            <person name="Singh B."/>
            <person name="Bhatia S."/>
        </authorList>
    </citation>
    <scope>NUCLEOTIDE SEQUENCE [LARGE SCALE GENOMIC DNA]</scope>
    <source>
        <strain evidence="10">Urdbean</strain>
    </source>
</reference>
<evidence type="ECO:0000256" key="2">
    <source>
        <dbReference type="ARBA" id="ARBA00022723"/>
    </source>
</evidence>
<name>A0AAQ3NWN1_VIGMU</name>
<dbReference type="Proteomes" id="UP001374535">
    <property type="component" value="Chromosome 3"/>
</dbReference>
<dbReference type="InterPro" id="IPR039537">
    <property type="entry name" value="Retrotran_Ty1/copia-like"/>
</dbReference>
<dbReference type="InterPro" id="IPR036397">
    <property type="entry name" value="RNaseH_sf"/>
</dbReference>
<protein>
    <submittedName>
        <fullName evidence="10">Uncharacterized protein</fullName>
    </submittedName>
</protein>
<keyword evidence="5" id="KW-0863">Zinc-finger</keyword>
<dbReference type="Pfam" id="PF25597">
    <property type="entry name" value="SH3_retrovirus"/>
    <property type="match status" value="1"/>
</dbReference>